<dbReference type="PROSITE" id="PS51384">
    <property type="entry name" value="FAD_FR"/>
    <property type="match status" value="1"/>
</dbReference>
<keyword evidence="9" id="KW-0677">Repeat</keyword>
<keyword evidence="27" id="KW-1185">Reference proteome</keyword>
<dbReference type="SUPFAM" id="SSF63380">
    <property type="entry name" value="Riboflavin synthase domain-like"/>
    <property type="match status" value="1"/>
</dbReference>
<feature type="transmembrane region" description="Helical" evidence="22">
    <location>
        <begin position="604"/>
        <end position="627"/>
    </location>
</feature>
<evidence type="ECO:0000256" key="1">
    <source>
        <dbReference type="ARBA" id="ARBA00004424"/>
    </source>
</evidence>
<dbReference type="Pfam" id="PF13833">
    <property type="entry name" value="EF-hand_8"/>
    <property type="match status" value="1"/>
</dbReference>
<evidence type="ECO:0000256" key="10">
    <source>
        <dbReference type="ARBA" id="ARBA00022827"/>
    </source>
</evidence>
<comment type="catalytic activity">
    <reaction evidence="18">
        <text>NADH + O2 + H(+) = H2O2 + NAD(+)</text>
        <dbReference type="Rhea" id="RHEA:11264"/>
        <dbReference type="ChEBI" id="CHEBI:15378"/>
        <dbReference type="ChEBI" id="CHEBI:15379"/>
        <dbReference type="ChEBI" id="CHEBI:16240"/>
        <dbReference type="ChEBI" id="CHEBI:57540"/>
        <dbReference type="ChEBI" id="CHEBI:57945"/>
        <dbReference type="EC" id="1.6.3.1"/>
    </reaction>
</comment>
<dbReference type="SUPFAM" id="SSF48113">
    <property type="entry name" value="Heme-dependent peroxidases"/>
    <property type="match status" value="1"/>
</dbReference>
<dbReference type="GO" id="GO:0016174">
    <property type="term" value="F:NAD(P)H oxidase H2O2-forming activity"/>
    <property type="evidence" value="ECO:0007669"/>
    <property type="project" value="UniProtKB-EC"/>
</dbReference>
<dbReference type="InterPro" id="IPR037120">
    <property type="entry name" value="Haem_peroxidase_sf_animal"/>
</dbReference>
<dbReference type="CDD" id="cd06186">
    <property type="entry name" value="NOX_Duox_like_FAD_NADP"/>
    <property type="match status" value="1"/>
</dbReference>
<dbReference type="SMART" id="SM00054">
    <property type="entry name" value="EFh"/>
    <property type="match status" value="1"/>
</dbReference>
<evidence type="ECO:0000256" key="23">
    <source>
        <dbReference type="SAM" id="SignalP"/>
    </source>
</evidence>
<dbReference type="SFLD" id="SFLDG01169">
    <property type="entry name" value="NADPH_oxidase_subgroup_(NOX)"/>
    <property type="match status" value="1"/>
</dbReference>
<name>A0A6H5ICB0_9HYME</name>
<dbReference type="InterPro" id="IPR002048">
    <property type="entry name" value="EF_hand_dom"/>
</dbReference>
<evidence type="ECO:0000256" key="8">
    <source>
        <dbReference type="ARBA" id="ARBA00022729"/>
    </source>
</evidence>
<dbReference type="OrthoDB" id="6019201at2759"/>
<dbReference type="SFLD" id="SFLDS00052">
    <property type="entry name" value="Ferric_Reductase_Domain"/>
    <property type="match status" value="1"/>
</dbReference>
<keyword evidence="20" id="KW-0349">Heme</keyword>
<keyword evidence="5" id="KW-0285">Flavoprotein</keyword>
<organism evidence="26 27">
    <name type="scientific">Trichogramma brassicae</name>
    <dbReference type="NCBI Taxonomy" id="86971"/>
    <lineage>
        <taxon>Eukaryota</taxon>
        <taxon>Metazoa</taxon>
        <taxon>Ecdysozoa</taxon>
        <taxon>Arthropoda</taxon>
        <taxon>Hexapoda</taxon>
        <taxon>Insecta</taxon>
        <taxon>Pterygota</taxon>
        <taxon>Neoptera</taxon>
        <taxon>Endopterygota</taxon>
        <taxon>Hymenoptera</taxon>
        <taxon>Apocrita</taxon>
        <taxon>Proctotrupomorpha</taxon>
        <taxon>Chalcidoidea</taxon>
        <taxon>Trichogrammatidae</taxon>
        <taxon>Trichogramma</taxon>
    </lineage>
</organism>
<dbReference type="Pfam" id="PF03098">
    <property type="entry name" value="An_peroxidase"/>
    <property type="match status" value="2"/>
</dbReference>
<dbReference type="EMBL" id="CADCXV010000795">
    <property type="protein sequence ID" value="CAB0035653.1"/>
    <property type="molecule type" value="Genomic_DNA"/>
</dbReference>
<dbReference type="PROSITE" id="PS00018">
    <property type="entry name" value="EF_HAND_1"/>
    <property type="match status" value="1"/>
</dbReference>
<dbReference type="Gene3D" id="3.40.50.80">
    <property type="entry name" value="Nucleotide-binding domain of ferredoxin-NADP reductase (FNR) module"/>
    <property type="match status" value="1"/>
</dbReference>
<evidence type="ECO:0000313" key="27">
    <source>
        <dbReference type="Proteomes" id="UP000479190"/>
    </source>
</evidence>
<dbReference type="InterPro" id="IPR050369">
    <property type="entry name" value="RBOH/FRE"/>
</dbReference>
<dbReference type="SUPFAM" id="SSF47473">
    <property type="entry name" value="EF-hand"/>
    <property type="match status" value="1"/>
</dbReference>
<keyword evidence="6 22" id="KW-0812">Transmembrane</keyword>
<evidence type="ECO:0000256" key="5">
    <source>
        <dbReference type="ARBA" id="ARBA00022630"/>
    </source>
</evidence>
<evidence type="ECO:0000256" key="9">
    <source>
        <dbReference type="ARBA" id="ARBA00022737"/>
    </source>
</evidence>
<evidence type="ECO:0000256" key="21">
    <source>
        <dbReference type="SAM" id="MobiDB-lite"/>
    </source>
</evidence>
<evidence type="ECO:0000256" key="18">
    <source>
        <dbReference type="ARBA" id="ARBA00047455"/>
    </source>
</evidence>
<feature type="transmembrane region" description="Helical" evidence="22">
    <location>
        <begin position="1203"/>
        <end position="1224"/>
    </location>
</feature>
<dbReference type="Gene3D" id="1.10.640.10">
    <property type="entry name" value="Haem peroxidase domain superfamily, animal type"/>
    <property type="match status" value="2"/>
</dbReference>
<dbReference type="InterPro" id="IPR013121">
    <property type="entry name" value="Fe_red_NAD-bd_6"/>
</dbReference>
<keyword evidence="11" id="KW-0106">Calcium</keyword>
<dbReference type="CDD" id="cd09820">
    <property type="entry name" value="dual_peroxidase_like"/>
    <property type="match status" value="1"/>
</dbReference>
<dbReference type="InterPro" id="IPR010255">
    <property type="entry name" value="Haem_peroxidase_sf"/>
</dbReference>
<evidence type="ECO:0000256" key="20">
    <source>
        <dbReference type="PIRSR" id="PIRSR619791-2"/>
    </source>
</evidence>
<dbReference type="GO" id="GO:0042744">
    <property type="term" value="P:hydrogen peroxide catabolic process"/>
    <property type="evidence" value="ECO:0007669"/>
    <property type="project" value="UniProtKB-KW"/>
</dbReference>
<keyword evidence="14" id="KW-0560">Oxidoreductase</keyword>
<evidence type="ECO:0000256" key="7">
    <source>
        <dbReference type="ARBA" id="ARBA00022723"/>
    </source>
</evidence>
<evidence type="ECO:0000256" key="11">
    <source>
        <dbReference type="ARBA" id="ARBA00022837"/>
    </source>
</evidence>
<evidence type="ECO:0000256" key="17">
    <source>
        <dbReference type="ARBA" id="ARBA00023324"/>
    </source>
</evidence>
<dbReference type="InterPro" id="IPR017927">
    <property type="entry name" value="FAD-bd_FR_type"/>
</dbReference>
<dbReference type="GO" id="GO:0042742">
    <property type="term" value="P:defense response to bacterium"/>
    <property type="evidence" value="ECO:0007669"/>
    <property type="project" value="UniProtKB-ARBA"/>
</dbReference>
<evidence type="ECO:0000256" key="12">
    <source>
        <dbReference type="ARBA" id="ARBA00022857"/>
    </source>
</evidence>
<dbReference type="GO" id="GO:0004601">
    <property type="term" value="F:peroxidase activity"/>
    <property type="evidence" value="ECO:0007669"/>
    <property type="project" value="UniProtKB-KW"/>
</dbReference>
<evidence type="ECO:0000256" key="6">
    <source>
        <dbReference type="ARBA" id="ARBA00022692"/>
    </source>
</evidence>
<reference evidence="26 27" key="1">
    <citation type="submission" date="2020-02" db="EMBL/GenBank/DDBJ databases">
        <authorList>
            <person name="Ferguson B K."/>
        </authorList>
    </citation>
    <scope>NUCLEOTIDE SEQUENCE [LARGE SCALE GENOMIC DNA]</scope>
</reference>
<keyword evidence="7 20" id="KW-0479">Metal-binding</keyword>
<dbReference type="GO" id="GO:0016175">
    <property type="term" value="F:superoxide-generating NAD(P)H oxidase activity"/>
    <property type="evidence" value="ECO:0007669"/>
    <property type="project" value="UniProtKB-ARBA"/>
</dbReference>
<keyword evidence="13 22" id="KW-1133">Transmembrane helix</keyword>
<evidence type="ECO:0000256" key="2">
    <source>
        <dbReference type="ARBA" id="ARBA00005644"/>
    </source>
</evidence>
<dbReference type="PROSITE" id="PS50292">
    <property type="entry name" value="PEROXIDASE_3"/>
    <property type="match status" value="1"/>
</dbReference>
<feature type="domain" description="EF-hand" evidence="24">
    <location>
        <begin position="843"/>
        <end position="878"/>
    </location>
</feature>
<dbReference type="InterPro" id="IPR034821">
    <property type="entry name" value="DUOX_peroxidase"/>
</dbReference>
<dbReference type="SFLD" id="SFLDG01168">
    <property type="entry name" value="Ferric_reductase_subgroup_(FRE"/>
    <property type="match status" value="1"/>
</dbReference>
<dbReference type="Pfam" id="PF01794">
    <property type="entry name" value="Ferric_reduct"/>
    <property type="match status" value="1"/>
</dbReference>
<dbReference type="GO" id="GO:0005509">
    <property type="term" value="F:calcium ion binding"/>
    <property type="evidence" value="ECO:0007669"/>
    <property type="project" value="InterPro"/>
</dbReference>
<keyword evidence="12" id="KW-0521">NADP</keyword>
<dbReference type="PROSITE" id="PS50222">
    <property type="entry name" value="EF_HAND_2"/>
    <property type="match status" value="1"/>
</dbReference>
<evidence type="ECO:0000313" key="26">
    <source>
        <dbReference type="EMBL" id="CAB0035653.1"/>
    </source>
</evidence>
<dbReference type="InterPro" id="IPR039261">
    <property type="entry name" value="FNR_nucleotide-bd"/>
</dbReference>
<dbReference type="Pfam" id="PF08022">
    <property type="entry name" value="FAD_binding_8"/>
    <property type="match status" value="1"/>
</dbReference>
<dbReference type="InterPro" id="IPR019791">
    <property type="entry name" value="Haem_peroxidase_animal"/>
</dbReference>
<feature type="chain" id="PRO_5026288639" description="NAD(P)H oxidase (H2O2-forming)" evidence="23">
    <location>
        <begin position="31"/>
        <end position="1581"/>
    </location>
</feature>
<protein>
    <recommendedName>
        <fullName evidence="3">NAD(P)H oxidase (H2O2-forming)</fullName>
        <ecNumber evidence="3">1.6.3.1</ecNumber>
    </recommendedName>
</protein>
<keyword evidence="10" id="KW-0274">FAD</keyword>
<evidence type="ECO:0000259" key="25">
    <source>
        <dbReference type="PROSITE" id="PS51384"/>
    </source>
</evidence>
<feature type="transmembrane region" description="Helical" evidence="22">
    <location>
        <begin position="1168"/>
        <end position="1191"/>
    </location>
</feature>
<comment type="subcellular location">
    <subcellularLocation>
        <location evidence="1">Apical cell membrane</location>
        <topology evidence="1">Multi-pass membrane protein</topology>
    </subcellularLocation>
</comment>
<dbReference type="SUPFAM" id="SSF52343">
    <property type="entry name" value="Ferredoxin reductase-like, C-terminal NADP-linked domain"/>
    <property type="match status" value="1"/>
</dbReference>
<evidence type="ECO:0000259" key="24">
    <source>
        <dbReference type="PROSITE" id="PS50222"/>
    </source>
</evidence>
<feature type="domain" description="FAD-binding FR-type" evidence="25">
    <location>
        <begin position="1253"/>
        <end position="1362"/>
    </location>
</feature>
<comment type="catalytic activity">
    <reaction evidence="19">
        <text>NADPH + O2 + H(+) = H2O2 + NADP(+)</text>
        <dbReference type="Rhea" id="RHEA:11260"/>
        <dbReference type="ChEBI" id="CHEBI:15378"/>
        <dbReference type="ChEBI" id="CHEBI:15379"/>
        <dbReference type="ChEBI" id="CHEBI:16240"/>
        <dbReference type="ChEBI" id="CHEBI:57783"/>
        <dbReference type="ChEBI" id="CHEBI:58349"/>
        <dbReference type="EC" id="1.6.3.1"/>
    </reaction>
</comment>
<evidence type="ECO:0000256" key="14">
    <source>
        <dbReference type="ARBA" id="ARBA00023002"/>
    </source>
</evidence>
<evidence type="ECO:0000256" key="22">
    <source>
        <dbReference type="SAM" id="Phobius"/>
    </source>
</evidence>
<dbReference type="Proteomes" id="UP000479190">
    <property type="component" value="Unassembled WGS sequence"/>
</dbReference>
<comment type="similarity">
    <text evidence="2">In the N-terminal section; belongs to the peroxidase family.</text>
</comment>
<dbReference type="Gene3D" id="1.10.238.10">
    <property type="entry name" value="EF-hand"/>
    <property type="match status" value="1"/>
</dbReference>
<keyword evidence="17" id="KW-0376">Hydrogen peroxide</keyword>
<evidence type="ECO:0000256" key="19">
    <source>
        <dbReference type="ARBA" id="ARBA00048762"/>
    </source>
</evidence>
<sequence>MQLVSPIKTMRVHLSTLLMILIFSVSSSGAFDGYDKYQRFDGSYNNWEHPQWGKTDSHLTRKTPADYQDEVYMIAGQDRPSARKLSNLFMHGEDGLPSITNKTALFAFFGQVVAMEIIMSSEHGCPIELRKIDVDKCDPIFDKKCEGNKYIPFLRAINKVTSWIDGSFIYSNDENWAHSMRTHQNGTLRTDPSGKFPVRNDAQMPLFNKDVANSHRNLDPKRLFLLGDSRSNQNLPLLVFGILFHRWHNVVANKIKNEKPDMSDHELFHEARKFVTATLQVRLNNKETFHVCFRLFQVSLNSLQNVIMYEYLPALLGEPMPKYSGYNFDLHPGVSPIFQSAAFRFGHSMIPPGILRRNNQCVYRSTRNSHQAIRLCNTWWDASEAIKDSPVEELIMGMTSQLSEREDHLLSAELRDNLFGPLEFTTRDLAALNIMRGRDNGLSDYNTARKSFGLKPRKTWNEINPKLFRNNPELLRTLMETYSNDLYNIDVYVGGMLESSDGPGELFKTVIKEQFLRIRDSDRFWFENDKNGYFSAEEIEEIKKITFWDIIVNATDVEPNDIQRDVFTWHLGDPCPQPVQLNTAMLEPCAPLQHHDYFQNSQFVYTYACIFLCFVPVLCASAGYGAVKLQNRRRRRMRIQQKFPNQIFGGKVNVDKLCVREWLHENYQRRVKIEFMSDSSLHLLNRKGDILRKFRFISGSAIQPNMSDPVTIYQSNGVDNINPKRGLVCFRTKNDYDLVLELDSFISQEKFMSKIFTFLHRRNVPYKMYVSNPADICKNAVTREARQEKLEDFFREAYELREFPIETNKARRSSMDNHREKEILSKNTTLSISEFAKALGMKPDEFFVTHMFKAVDRDGDGRISFKEFSETVVQFAKPSVEDKMANMFKLFGGGDTNSYLQKKDFSDIIRSLVNVARTNSLSDEKVTEIIEDLYDKCHLMEKNQLSFEDFTKIMNEYKKDWGVIGIDLKGANQNFIHVRKNTDRMSNFAIESDATKGRKNFLAKMWKKWNNLVKNWNVLVTFLEENRQHIFFLFAFYVITFVLFTERFFHYSFMAEHTDLRHVMGVGIAITRGSAASLSFCYSLILLTMCRNCIAKLKEFSIHQYVPIDSHVPFHKIVACTAVFFSLVHSVGHLVNFYHISTQPLEHLQCLTPQINFSNGTRPSINFWLFRTVAGVTGILLFIVTTIIFIFSYPTIRKKAYKYFWRTHMLYVLLYLLCLVHGIGRLTASPTFWTFFIIPGTIFIFDKLLSIRTMSQPLEILATEILPSDVIMIKFFRPPNLRYLSGQWVRLACADFNPREFHAFTLTSAPHEDFLSCHIKAQGPWTWKLRDYFDSCNFNTDVEEPKSKYVYIDGPFGGGNQDWYKFEVAVLIGGGIGVTPYASVLKDLVHNSSTNRFTGFACKKVYFVWVCSSHKHFEWFIDVLREVEMDDEQRKKKKDGQSQKEEDERNKKGEDEQSKKAEDEESDDEEDDERLLDVHIFITQFFNKFDLRTTMLYICEQHLIPVKCKSIFTGLRAKNHFGRPDLCAFLRYVQNKHRNLEEVGVFSCGPSPLTKGVMSACEEVNITRKAPSFVHHFENFG</sequence>
<evidence type="ECO:0000256" key="15">
    <source>
        <dbReference type="ARBA" id="ARBA00023136"/>
    </source>
</evidence>
<dbReference type="InterPro" id="IPR013130">
    <property type="entry name" value="Fe3_Rdtase_TM_dom"/>
</dbReference>
<keyword evidence="20" id="KW-0408">Iron</keyword>
<dbReference type="InterPro" id="IPR018247">
    <property type="entry name" value="EF_Hand_1_Ca_BS"/>
</dbReference>
<dbReference type="Gene3D" id="2.40.30.10">
    <property type="entry name" value="Translation factors"/>
    <property type="match status" value="1"/>
</dbReference>
<feature type="region of interest" description="Disordered" evidence="21">
    <location>
        <begin position="1432"/>
        <end position="1471"/>
    </location>
</feature>
<dbReference type="PANTHER" id="PTHR11972:SF175">
    <property type="entry name" value="NAD(P)H OXIDASE (H2O2-FORMING)"/>
    <property type="match status" value="1"/>
</dbReference>
<dbReference type="InterPro" id="IPR013112">
    <property type="entry name" value="FAD-bd_8"/>
</dbReference>
<dbReference type="EC" id="1.6.3.1" evidence="3"/>
<evidence type="ECO:0000256" key="13">
    <source>
        <dbReference type="ARBA" id="ARBA00022989"/>
    </source>
</evidence>
<dbReference type="GO" id="GO:0020037">
    <property type="term" value="F:heme binding"/>
    <property type="evidence" value="ECO:0007669"/>
    <property type="project" value="InterPro"/>
</dbReference>
<dbReference type="FunFam" id="2.40.30.10:FF:000059">
    <property type="entry name" value="dual oxidase isoform X1"/>
    <property type="match status" value="1"/>
</dbReference>
<accession>A0A6H5ICB0</accession>
<proteinExistence type="inferred from homology"/>
<dbReference type="InterPro" id="IPR011992">
    <property type="entry name" value="EF-hand-dom_pair"/>
</dbReference>
<dbReference type="Pfam" id="PF08030">
    <property type="entry name" value="NAD_binding_6"/>
    <property type="match status" value="1"/>
</dbReference>
<dbReference type="GO" id="GO:0043020">
    <property type="term" value="C:NADPH oxidase complex"/>
    <property type="evidence" value="ECO:0007669"/>
    <property type="project" value="TreeGrafter"/>
</dbReference>
<dbReference type="InterPro" id="IPR017938">
    <property type="entry name" value="Riboflavin_synthase-like_b-brl"/>
</dbReference>
<evidence type="ECO:0000256" key="3">
    <source>
        <dbReference type="ARBA" id="ARBA00012698"/>
    </source>
</evidence>
<dbReference type="GO" id="GO:0042554">
    <property type="term" value="P:superoxide anion generation"/>
    <property type="evidence" value="ECO:0007669"/>
    <property type="project" value="TreeGrafter"/>
</dbReference>
<feature type="transmembrane region" description="Helical" evidence="22">
    <location>
        <begin position="1069"/>
        <end position="1090"/>
    </location>
</feature>
<evidence type="ECO:0000256" key="16">
    <source>
        <dbReference type="ARBA" id="ARBA00023180"/>
    </source>
</evidence>
<feature type="signal peptide" evidence="23">
    <location>
        <begin position="1"/>
        <end position="30"/>
    </location>
</feature>
<keyword evidence="16" id="KW-0325">Glycoprotein</keyword>
<feature type="transmembrane region" description="Helical" evidence="22">
    <location>
        <begin position="1230"/>
        <end position="1249"/>
    </location>
</feature>
<dbReference type="PANTHER" id="PTHR11972">
    <property type="entry name" value="NADPH OXIDASE"/>
    <property type="match status" value="1"/>
</dbReference>
<evidence type="ECO:0000256" key="4">
    <source>
        <dbReference type="ARBA" id="ARBA00022559"/>
    </source>
</evidence>
<keyword evidence="8 23" id="KW-0732">Signal</keyword>
<feature type="transmembrane region" description="Helical" evidence="22">
    <location>
        <begin position="1030"/>
        <end position="1049"/>
    </location>
</feature>
<dbReference type="GO" id="GO:0006979">
    <property type="term" value="P:response to oxidative stress"/>
    <property type="evidence" value="ECO:0007669"/>
    <property type="project" value="InterPro"/>
</dbReference>
<feature type="binding site" description="axial binding residue" evidence="20">
    <location>
        <position position="347"/>
    </location>
    <ligand>
        <name>heme b</name>
        <dbReference type="ChEBI" id="CHEBI:60344"/>
    </ligand>
    <ligandPart>
        <name>Fe</name>
        <dbReference type="ChEBI" id="CHEBI:18248"/>
    </ligandPart>
</feature>
<gene>
    <name evidence="26" type="ORF">TBRA_LOCUS7541</name>
</gene>
<dbReference type="GO" id="GO:0009653">
    <property type="term" value="P:anatomical structure morphogenesis"/>
    <property type="evidence" value="ECO:0007669"/>
    <property type="project" value="UniProtKB-ARBA"/>
</dbReference>
<keyword evidence="4" id="KW-0575">Peroxidase</keyword>
<dbReference type="GO" id="GO:0016324">
    <property type="term" value="C:apical plasma membrane"/>
    <property type="evidence" value="ECO:0007669"/>
    <property type="project" value="UniProtKB-SubCell"/>
</dbReference>
<feature type="compositionally biased region" description="Basic and acidic residues" evidence="21">
    <location>
        <begin position="1439"/>
        <end position="1462"/>
    </location>
</feature>
<keyword evidence="15 22" id="KW-0472">Membrane</keyword>